<dbReference type="PANTHER" id="PTHR47381:SF3">
    <property type="entry name" value="ALPHA_BETA-HYDROLASES SUPERFAMILY PROTEIN"/>
    <property type="match status" value="1"/>
</dbReference>
<gene>
    <name evidence="1" type="ORF">NA57DRAFT_44110</name>
</gene>
<dbReference type="Gene3D" id="3.40.50.1820">
    <property type="entry name" value="alpha/beta hydrolase"/>
    <property type="match status" value="1"/>
</dbReference>
<evidence type="ECO:0008006" key="3">
    <source>
        <dbReference type="Google" id="ProtNLM"/>
    </source>
</evidence>
<reference evidence="1" key="1">
    <citation type="journal article" date="2020" name="Stud. Mycol.">
        <title>101 Dothideomycetes genomes: a test case for predicting lifestyles and emergence of pathogens.</title>
        <authorList>
            <person name="Haridas S."/>
            <person name="Albert R."/>
            <person name="Binder M."/>
            <person name="Bloem J."/>
            <person name="Labutti K."/>
            <person name="Salamov A."/>
            <person name="Andreopoulos B."/>
            <person name="Baker S."/>
            <person name="Barry K."/>
            <person name="Bills G."/>
            <person name="Bluhm B."/>
            <person name="Cannon C."/>
            <person name="Castanera R."/>
            <person name="Culley D."/>
            <person name="Daum C."/>
            <person name="Ezra D."/>
            <person name="Gonzalez J."/>
            <person name="Henrissat B."/>
            <person name="Kuo A."/>
            <person name="Liang C."/>
            <person name="Lipzen A."/>
            <person name="Lutzoni F."/>
            <person name="Magnuson J."/>
            <person name="Mondo S."/>
            <person name="Nolan M."/>
            <person name="Ohm R."/>
            <person name="Pangilinan J."/>
            <person name="Park H.-J."/>
            <person name="Ramirez L."/>
            <person name="Alfaro M."/>
            <person name="Sun H."/>
            <person name="Tritt A."/>
            <person name="Yoshinaga Y."/>
            <person name="Zwiers L.-H."/>
            <person name="Turgeon B."/>
            <person name="Goodwin S."/>
            <person name="Spatafora J."/>
            <person name="Crous P."/>
            <person name="Grigoriev I."/>
        </authorList>
    </citation>
    <scope>NUCLEOTIDE SEQUENCE</scope>
    <source>
        <strain evidence="1">CBS 133067</strain>
    </source>
</reference>
<keyword evidence="2" id="KW-1185">Reference proteome</keyword>
<dbReference type="EMBL" id="ML978131">
    <property type="protein sequence ID" value="KAF2095646.1"/>
    <property type="molecule type" value="Genomic_DNA"/>
</dbReference>
<accession>A0A9P4I5P7</accession>
<comment type="caution">
    <text evidence="1">The sequence shown here is derived from an EMBL/GenBank/DDBJ whole genome shotgun (WGS) entry which is preliminary data.</text>
</comment>
<name>A0A9P4I5P7_9PEZI</name>
<evidence type="ECO:0000313" key="1">
    <source>
        <dbReference type="EMBL" id="KAF2095646.1"/>
    </source>
</evidence>
<protein>
    <recommendedName>
        <fullName evidence="3">Alpha/beta-hydrolase</fullName>
    </recommendedName>
</protein>
<dbReference type="OrthoDB" id="2152248at2759"/>
<evidence type="ECO:0000313" key="2">
    <source>
        <dbReference type="Proteomes" id="UP000799772"/>
    </source>
</evidence>
<dbReference type="AlphaFoldDB" id="A0A9P4I5P7"/>
<dbReference type="SUPFAM" id="SSF53474">
    <property type="entry name" value="alpha/beta-Hydrolases"/>
    <property type="match status" value="1"/>
</dbReference>
<dbReference type="Proteomes" id="UP000799772">
    <property type="component" value="Unassembled WGS sequence"/>
</dbReference>
<proteinExistence type="predicted"/>
<organism evidence="1 2">
    <name type="scientific">Rhizodiscina lignyota</name>
    <dbReference type="NCBI Taxonomy" id="1504668"/>
    <lineage>
        <taxon>Eukaryota</taxon>
        <taxon>Fungi</taxon>
        <taxon>Dikarya</taxon>
        <taxon>Ascomycota</taxon>
        <taxon>Pezizomycotina</taxon>
        <taxon>Dothideomycetes</taxon>
        <taxon>Pleosporomycetidae</taxon>
        <taxon>Aulographales</taxon>
        <taxon>Rhizodiscinaceae</taxon>
        <taxon>Rhizodiscina</taxon>
    </lineage>
</organism>
<dbReference type="InterPro" id="IPR029058">
    <property type="entry name" value="AB_hydrolase_fold"/>
</dbReference>
<sequence length="365" mass="39324">MTSSPGNPMAYTYSSPVPPVSSTVYPVAGILTTVYGLSELPPNITEIACLWLLHPRLQTQACMAPLAAHTITQWNERIRQGKAGKKPKGLIAASFDARNHGSREVDKIANEAWRQGNERHAIDMFSCYHGSALDTTLLLTHLPSYIHPSLPTSAAGSKPILSTNIVLGISLGGHTAWSLLLSDPRISAAVSIIGCPDYMSLMHDRARLSKIKAYTTSSPPGSKFFGSDAFPPALVDAVRASDPAGLLSPFGSKMSANAQAGAEGGISLAEKRRLRSLFKERLQGKSILLLSGGSDKMVPYRIFEPFLKYLKGAAAKGGFFEDGQFTIEDHVYAGVGHATTREMAGKAEEWICDWLAGEVRREAKL</sequence>
<dbReference type="PANTHER" id="PTHR47381">
    <property type="entry name" value="ALPHA/BETA-HYDROLASES SUPERFAMILY PROTEIN"/>
    <property type="match status" value="1"/>
</dbReference>